<name>A0A073JQW7_9BACI</name>
<proteinExistence type="predicted"/>
<sequence>MALMVTNAFSVKLADKDVYKILYLNKVKGYQPYQLETMFPVTKATIRSIVNGKSRKDCYVLFMKYKDSHSEEFMKLVE</sequence>
<accession>A0A073JQW7</accession>
<comment type="caution">
    <text evidence="1">The sequence shown here is derived from an EMBL/GenBank/DDBJ whole genome shotgun (WGS) entry which is preliminary data.</text>
</comment>
<protein>
    <submittedName>
        <fullName evidence="1">Uncharacterized protein</fullName>
    </submittedName>
</protein>
<dbReference type="AlphaFoldDB" id="A0A073JQW7"/>
<dbReference type="Proteomes" id="UP000027822">
    <property type="component" value="Unassembled WGS sequence"/>
</dbReference>
<dbReference type="EMBL" id="JOTN01000029">
    <property type="protein sequence ID" value="KEK17424.1"/>
    <property type="molecule type" value="Genomic_DNA"/>
</dbReference>
<gene>
    <name evidence="1" type="ORF">BAMA_13030</name>
</gene>
<evidence type="ECO:0000313" key="2">
    <source>
        <dbReference type="Proteomes" id="UP000027822"/>
    </source>
</evidence>
<keyword evidence="2" id="KW-1185">Reference proteome</keyword>
<evidence type="ECO:0000313" key="1">
    <source>
        <dbReference type="EMBL" id="KEK17424.1"/>
    </source>
</evidence>
<organism evidence="1 2">
    <name type="scientific">Bacillus manliponensis</name>
    <dbReference type="NCBI Taxonomy" id="574376"/>
    <lineage>
        <taxon>Bacteria</taxon>
        <taxon>Bacillati</taxon>
        <taxon>Bacillota</taxon>
        <taxon>Bacilli</taxon>
        <taxon>Bacillales</taxon>
        <taxon>Bacillaceae</taxon>
        <taxon>Bacillus</taxon>
        <taxon>Bacillus cereus group</taxon>
    </lineage>
</organism>
<reference evidence="1 2" key="1">
    <citation type="submission" date="2014-06" db="EMBL/GenBank/DDBJ databases">
        <title>Draft genome sequence of Bacillus manliponensis JCM 15802 (MCCC 1A00708).</title>
        <authorList>
            <person name="Lai Q."/>
            <person name="Liu Y."/>
            <person name="Shao Z."/>
        </authorList>
    </citation>
    <scope>NUCLEOTIDE SEQUENCE [LARGE SCALE GENOMIC DNA]</scope>
    <source>
        <strain evidence="1 2">JCM 15802</strain>
    </source>
</reference>